<comment type="caution">
    <text evidence="2">The sequence shown here is derived from an EMBL/GenBank/DDBJ whole genome shotgun (WGS) entry which is preliminary data.</text>
</comment>
<evidence type="ECO:0000259" key="1">
    <source>
        <dbReference type="Pfam" id="PF00561"/>
    </source>
</evidence>
<organism evidence="2 3">
    <name type="scientific">Candidatus Magnetoglobus multicellularis str. Araruama</name>
    <dbReference type="NCBI Taxonomy" id="890399"/>
    <lineage>
        <taxon>Bacteria</taxon>
        <taxon>Pseudomonadati</taxon>
        <taxon>Thermodesulfobacteriota</taxon>
        <taxon>Desulfobacteria</taxon>
        <taxon>Desulfobacterales</taxon>
        <taxon>Desulfobacteraceae</taxon>
        <taxon>Candidatus Magnetoglobus</taxon>
    </lineage>
</organism>
<name>A0A1V1PFE8_9BACT</name>
<gene>
    <name evidence="2" type="ORF">OMM_00810</name>
</gene>
<dbReference type="EMBL" id="ATBP01000048">
    <property type="protein sequence ID" value="ETR73607.1"/>
    <property type="molecule type" value="Genomic_DNA"/>
</dbReference>
<sequence>MKVRFHMKFIQTSKVKLHYVEHGKGDNIVVFIHGNLACVNWMDLVLPHLPENIHYFAIDWRGCGQSEKPLPTNNYDNYSMEQHAEDMIEAIVKLGIDQCHLANHSTGGIICTHMMVMAPKLFNKVLSLDPVGPKGLDLSQQTELFQNMKNSRDLTYSVMATAAPTLFQSQSLQNGSSPQFASTTTSQQQELYNRLIDKAMTISDGIWLGVPINLTQEYQSGKLREKQKSIIQPHLILWGEYDQWIPKAHLDEMVDTMPNCTLQVLKGVGHSCNLENPKKLTEIMISYFSELEV</sequence>
<accession>A0A1V1PFE8</accession>
<dbReference type="InterPro" id="IPR050266">
    <property type="entry name" value="AB_hydrolase_sf"/>
</dbReference>
<dbReference type="GO" id="GO:0016787">
    <property type="term" value="F:hydrolase activity"/>
    <property type="evidence" value="ECO:0007669"/>
    <property type="project" value="UniProtKB-KW"/>
</dbReference>
<dbReference type="PANTHER" id="PTHR43798:SF33">
    <property type="entry name" value="HYDROLASE, PUTATIVE (AFU_ORTHOLOGUE AFUA_2G14860)-RELATED"/>
    <property type="match status" value="1"/>
</dbReference>
<dbReference type="PANTHER" id="PTHR43798">
    <property type="entry name" value="MONOACYLGLYCEROL LIPASE"/>
    <property type="match status" value="1"/>
</dbReference>
<evidence type="ECO:0000313" key="3">
    <source>
        <dbReference type="Proteomes" id="UP000189670"/>
    </source>
</evidence>
<protein>
    <submittedName>
        <fullName evidence="2">Alpha/beta hydrolase fold protein</fullName>
    </submittedName>
</protein>
<dbReference type="InterPro" id="IPR029058">
    <property type="entry name" value="AB_hydrolase_fold"/>
</dbReference>
<dbReference type="GO" id="GO:0016020">
    <property type="term" value="C:membrane"/>
    <property type="evidence" value="ECO:0007669"/>
    <property type="project" value="TreeGrafter"/>
</dbReference>
<keyword evidence="2" id="KW-0378">Hydrolase</keyword>
<feature type="domain" description="AB hydrolase-1" evidence="1">
    <location>
        <begin position="28"/>
        <end position="277"/>
    </location>
</feature>
<dbReference type="Gene3D" id="3.40.50.1820">
    <property type="entry name" value="alpha/beta hydrolase"/>
    <property type="match status" value="1"/>
</dbReference>
<evidence type="ECO:0000313" key="2">
    <source>
        <dbReference type="EMBL" id="ETR73607.1"/>
    </source>
</evidence>
<dbReference type="InterPro" id="IPR000073">
    <property type="entry name" value="AB_hydrolase_1"/>
</dbReference>
<dbReference type="Pfam" id="PF00561">
    <property type="entry name" value="Abhydrolase_1"/>
    <property type="match status" value="1"/>
</dbReference>
<dbReference type="AlphaFoldDB" id="A0A1V1PFE8"/>
<proteinExistence type="predicted"/>
<dbReference type="Proteomes" id="UP000189670">
    <property type="component" value="Unassembled WGS sequence"/>
</dbReference>
<dbReference type="SUPFAM" id="SSF53474">
    <property type="entry name" value="alpha/beta-Hydrolases"/>
    <property type="match status" value="1"/>
</dbReference>
<reference evidence="3" key="1">
    <citation type="submission" date="2012-11" db="EMBL/GenBank/DDBJ databases">
        <authorList>
            <person name="Lucero-Rivera Y.E."/>
            <person name="Tovar-Ramirez D."/>
        </authorList>
    </citation>
    <scope>NUCLEOTIDE SEQUENCE [LARGE SCALE GENOMIC DNA]</scope>
    <source>
        <strain evidence="3">Araruama</strain>
    </source>
</reference>